<feature type="transmembrane region" description="Helical" evidence="1">
    <location>
        <begin position="92"/>
        <end position="111"/>
    </location>
</feature>
<dbReference type="AlphaFoldDB" id="A0A0G1IDE6"/>
<accession>A0A0G1IDE6</accession>
<proteinExistence type="predicted"/>
<evidence type="ECO:0000313" key="3">
    <source>
        <dbReference type="Proteomes" id="UP000033977"/>
    </source>
</evidence>
<evidence type="ECO:0000313" key="2">
    <source>
        <dbReference type="EMBL" id="KKT56838.1"/>
    </source>
</evidence>
<protein>
    <submittedName>
        <fullName evidence="2">Uncharacterized protein</fullName>
    </submittedName>
</protein>
<feature type="transmembrane region" description="Helical" evidence="1">
    <location>
        <begin position="50"/>
        <end position="80"/>
    </location>
</feature>
<keyword evidence="1" id="KW-1133">Transmembrane helix</keyword>
<sequence>MNKFFPTSTITGLLVGTVFAGLNFLRFFCSESTSFTCAFPKAFAYYSPVWWLYATINFSLGPFIALALTIVIFGFLGAIVGKILGFFSESRLFKYVLWIVLILIVLLYVGATIQRTSKELGSSNRIQIQANKEWEILQSVLSGNSTEMVCSDGDLAKNTCYIMAALKYENPETCFKLSYAAESQAGSELCRNLAEEARNNQLSRDSCDKDKLSGENKLKGPNKHQDCYFNLGIYFQDKSICAKSFQEHGCERYIQ</sequence>
<dbReference type="Proteomes" id="UP000033977">
    <property type="component" value="Unassembled WGS sequence"/>
</dbReference>
<evidence type="ECO:0000256" key="1">
    <source>
        <dbReference type="SAM" id="Phobius"/>
    </source>
</evidence>
<reference evidence="2 3" key="1">
    <citation type="journal article" date="2015" name="Nature">
        <title>rRNA introns, odd ribosomes, and small enigmatic genomes across a large radiation of phyla.</title>
        <authorList>
            <person name="Brown C.T."/>
            <person name="Hug L.A."/>
            <person name="Thomas B.C."/>
            <person name="Sharon I."/>
            <person name="Castelle C.J."/>
            <person name="Singh A."/>
            <person name="Wilkins M.J."/>
            <person name="Williams K.H."/>
            <person name="Banfield J.F."/>
        </authorList>
    </citation>
    <scope>NUCLEOTIDE SEQUENCE [LARGE SCALE GENOMIC DNA]</scope>
</reference>
<keyword evidence="1" id="KW-0472">Membrane</keyword>
<gene>
    <name evidence="2" type="ORF">UW49_C0013G0001</name>
</gene>
<name>A0A0G1IDE6_9BACT</name>
<dbReference type="EMBL" id="LCIN01000013">
    <property type="protein sequence ID" value="KKT56838.1"/>
    <property type="molecule type" value="Genomic_DNA"/>
</dbReference>
<comment type="caution">
    <text evidence="2">The sequence shown here is derived from an EMBL/GenBank/DDBJ whole genome shotgun (WGS) entry which is preliminary data.</text>
</comment>
<keyword evidence="1" id="KW-0812">Transmembrane</keyword>
<organism evidence="2 3">
    <name type="scientific">Candidatus Giovannonibacteria bacterium GW2011_GWB1_44_23</name>
    <dbReference type="NCBI Taxonomy" id="1618652"/>
    <lineage>
        <taxon>Bacteria</taxon>
        <taxon>Candidatus Giovannoniibacteriota</taxon>
    </lineage>
</organism>